<dbReference type="Proteomes" id="UP000059574">
    <property type="component" value="Chromosome"/>
</dbReference>
<protein>
    <recommendedName>
        <fullName evidence="1">UspA domain-containing protein</fullName>
    </recommendedName>
</protein>
<dbReference type="InterPro" id="IPR006016">
    <property type="entry name" value="UspA"/>
</dbReference>
<sequence>MKALFGRGSVVVGLVPGQDPAVLESAVALAAATGAALVGAYVDPGSYLIEWDPSGSVLGQSMERALDPEDDAALDVRELGPMLESVLAETRLQGSFRILGGDPAMALGRLAEAVNAAVIVVGARRPGLLAGVNEALTGSVVRKLLATQRVPVLAIPRADAHRPLHG</sequence>
<dbReference type="Pfam" id="PF00582">
    <property type="entry name" value="Usp"/>
    <property type="match status" value="1"/>
</dbReference>
<dbReference type="AlphaFoldDB" id="A0A0S2LYS4"/>
<proteinExistence type="predicted"/>
<dbReference type="SUPFAM" id="SSF52402">
    <property type="entry name" value="Adenine nucleotide alpha hydrolases-like"/>
    <property type="match status" value="1"/>
</dbReference>
<dbReference type="RefSeq" id="WP_062287706.1">
    <property type="nucleotide sequence ID" value="NZ_CP013200.1"/>
</dbReference>
<organism evidence="2 3">
    <name type="scientific">Arthrobacter alpinus</name>
    <dbReference type="NCBI Taxonomy" id="656366"/>
    <lineage>
        <taxon>Bacteria</taxon>
        <taxon>Bacillati</taxon>
        <taxon>Actinomycetota</taxon>
        <taxon>Actinomycetes</taxon>
        <taxon>Micrococcales</taxon>
        <taxon>Micrococcaceae</taxon>
        <taxon>Arthrobacter</taxon>
    </lineage>
</organism>
<dbReference type="InterPro" id="IPR014729">
    <property type="entry name" value="Rossmann-like_a/b/a_fold"/>
</dbReference>
<evidence type="ECO:0000313" key="3">
    <source>
        <dbReference type="Proteomes" id="UP000059574"/>
    </source>
</evidence>
<name>A0A0S2LYS4_9MICC</name>
<evidence type="ECO:0000259" key="1">
    <source>
        <dbReference type="Pfam" id="PF00582"/>
    </source>
</evidence>
<feature type="domain" description="UspA" evidence="1">
    <location>
        <begin position="18"/>
        <end position="156"/>
    </location>
</feature>
<dbReference type="Gene3D" id="3.40.50.620">
    <property type="entry name" value="HUPs"/>
    <property type="match status" value="1"/>
</dbReference>
<dbReference type="EMBL" id="CP013200">
    <property type="protein sequence ID" value="ALO66596.1"/>
    <property type="molecule type" value="Genomic_DNA"/>
</dbReference>
<reference evidence="2 3" key="2">
    <citation type="journal article" date="2016" name="J. Biotechnol.">
        <title>Complete genome sequence of Arthrobacter alpinus ERGS4:06, a yellow pigmented bacterium tolerant to cold and radiations isolated from Sikkim Himalaya.</title>
        <authorList>
            <person name="Kumar R."/>
            <person name="Singh D."/>
            <person name="Swarnkar M.K."/>
            <person name="Singh A.K."/>
            <person name="Kumar S."/>
        </authorList>
    </citation>
    <scope>NUCLEOTIDE SEQUENCE [LARGE SCALE GENOMIC DNA]</scope>
    <source>
        <strain evidence="2 3">ERGS4:06</strain>
    </source>
</reference>
<evidence type="ECO:0000313" key="2">
    <source>
        <dbReference type="EMBL" id="ALO66596.1"/>
    </source>
</evidence>
<accession>A0A0S2LYS4</accession>
<gene>
    <name evidence="2" type="ORF">AS189_08990</name>
</gene>
<reference evidence="3" key="1">
    <citation type="submission" date="2015-11" db="EMBL/GenBank/DDBJ databases">
        <authorList>
            <person name="Kumar R."/>
            <person name="Singh D."/>
            <person name="Swarnkar M.K."/>
            <person name="Singh A.K."/>
            <person name="Kumar S."/>
        </authorList>
    </citation>
    <scope>NUCLEOTIDE SEQUENCE [LARGE SCALE GENOMIC DNA]</scope>
    <source>
        <strain evidence="3">ERGS4:06</strain>
    </source>
</reference>